<evidence type="ECO:0000313" key="2">
    <source>
        <dbReference type="EMBL" id="MEV4921274.1"/>
    </source>
</evidence>
<protein>
    <submittedName>
        <fullName evidence="2">Uncharacterized protein</fullName>
    </submittedName>
</protein>
<dbReference type="RefSeq" id="WP_366086184.1">
    <property type="nucleotide sequence ID" value="NZ_JBFASG010000001.1"/>
</dbReference>
<feature type="compositionally biased region" description="Basic and acidic residues" evidence="1">
    <location>
        <begin position="122"/>
        <end position="134"/>
    </location>
</feature>
<comment type="caution">
    <text evidence="2">The sequence shown here is derived from an EMBL/GenBank/DDBJ whole genome shotgun (WGS) entry which is preliminary data.</text>
</comment>
<feature type="region of interest" description="Disordered" evidence="1">
    <location>
        <begin position="122"/>
        <end position="141"/>
    </location>
</feature>
<proteinExistence type="predicted"/>
<dbReference type="Proteomes" id="UP001552479">
    <property type="component" value="Unassembled WGS sequence"/>
</dbReference>
<keyword evidence="3" id="KW-1185">Reference proteome</keyword>
<accession>A0ABV3ILI6</accession>
<reference evidence="2 3" key="1">
    <citation type="submission" date="2024-06" db="EMBL/GenBank/DDBJ databases">
        <title>The Natural Products Discovery Center: Release of the First 8490 Sequenced Strains for Exploring Actinobacteria Biosynthetic Diversity.</title>
        <authorList>
            <person name="Kalkreuter E."/>
            <person name="Kautsar S.A."/>
            <person name="Yang D."/>
            <person name="Bader C.D."/>
            <person name="Teijaro C.N."/>
            <person name="Fluegel L."/>
            <person name="Davis C.M."/>
            <person name="Simpson J.R."/>
            <person name="Lauterbach L."/>
            <person name="Steele A.D."/>
            <person name="Gui C."/>
            <person name="Meng S."/>
            <person name="Li G."/>
            <person name="Viehrig K."/>
            <person name="Ye F."/>
            <person name="Su P."/>
            <person name="Kiefer A.F."/>
            <person name="Nichols A."/>
            <person name="Cepeda A.J."/>
            <person name="Yan W."/>
            <person name="Fan B."/>
            <person name="Jiang Y."/>
            <person name="Adhikari A."/>
            <person name="Zheng C.-J."/>
            <person name="Schuster L."/>
            <person name="Cowan T.M."/>
            <person name="Smanski M.J."/>
            <person name="Chevrette M.G."/>
            <person name="De Carvalho L.P.S."/>
            <person name="Shen B."/>
        </authorList>
    </citation>
    <scope>NUCLEOTIDE SEQUENCE [LARGE SCALE GENOMIC DNA]</scope>
    <source>
        <strain evidence="2 3">NPDC053791</strain>
    </source>
</reference>
<evidence type="ECO:0000313" key="3">
    <source>
        <dbReference type="Proteomes" id="UP001552479"/>
    </source>
</evidence>
<sequence length="141" mass="14870">MVVEIRYVTGVPWSSSARPSLAHPRLDGFGVGLEPLGDALVEVVGHCQAGVGPAVDHGVERVADDDLVGAQLLEDLQCLPVLKQFLVTLLDDVVPDAVQLFLDLLRAGVEFVFDPDAPAGGDGERVVRPGHDADSGVGRVR</sequence>
<evidence type="ECO:0000256" key="1">
    <source>
        <dbReference type="SAM" id="MobiDB-lite"/>
    </source>
</evidence>
<dbReference type="EMBL" id="JBFASG010000001">
    <property type="protein sequence ID" value="MEV4921274.1"/>
    <property type="molecule type" value="Genomic_DNA"/>
</dbReference>
<name>A0ABV3ILI6_9ACTN</name>
<organism evidence="2 3">
    <name type="scientific">Streptomyces roseoverticillatus</name>
    <dbReference type="NCBI Taxonomy" id="66429"/>
    <lineage>
        <taxon>Bacteria</taxon>
        <taxon>Bacillati</taxon>
        <taxon>Actinomycetota</taxon>
        <taxon>Actinomycetes</taxon>
        <taxon>Kitasatosporales</taxon>
        <taxon>Streptomycetaceae</taxon>
        <taxon>Streptomyces</taxon>
    </lineage>
</organism>
<gene>
    <name evidence="2" type="ORF">AB0L03_00200</name>
</gene>